<protein>
    <submittedName>
        <fullName evidence="3">Uncharacterized protein</fullName>
    </submittedName>
</protein>
<dbReference type="RefSeq" id="WP_142460214.1">
    <property type="nucleotide sequence ID" value="NZ_FXTJ01000009.1"/>
</dbReference>
<sequence length="124" mass="13019">MILARRVGAVVLALATIVVWFVMAPEDRSGDISQALAEYSLNEARTQGAPQQQVVNGWVAKDLLTIIAEQQNDVAGDERLPALAGLLVLGVALHAFTSPRRGDEQTAASLGAAESESVPVLQGS</sequence>
<dbReference type="AlphaFoldDB" id="A0A521FJD0"/>
<gene>
    <name evidence="3" type="ORF">SAMN06273567_109144</name>
</gene>
<keyword evidence="2" id="KW-0812">Transmembrane</keyword>
<evidence type="ECO:0000256" key="1">
    <source>
        <dbReference type="SAM" id="MobiDB-lite"/>
    </source>
</evidence>
<organism evidence="3 4">
    <name type="scientific">Geodermatophilus aquaeductus</name>
    <dbReference type="NCBI Taxonomy" id="1564161"/>
    <lineage>
        <taxon>Bacteria</taxon>
        <taxon>Bacillati</taxon>
        <taxon>Actinomycetota</taxon>
        <taxon>Actinomycetes</taxon>
        <taxon>Geodermatophilales</taxon>
        <taxon>Geodermatophilaceae</taxon>
        <taxon>Geodermatophilus</taxon>
    </lineage>
</organism>
<keyword evidence="2" id="KW-0472">Membrane</keyword>
<name>A0A521FJD0_9ACTN</name>
<proteinExistence type="predicted"/>
<evidence type="ECO:0000313" key="4">
    <source>
        <dbReference type="Proteomes" id="UP000317484"/>
    </source>
</evidence>
<dbReference type="EMBL" id="FXTJ01000009">
    <property type="protein sequence ID" value="SMO96219.1"/>
    <property type="molecule type" value="Genomic_DNA"/>
</dbReference>
<dbReference type="Proteomes" id="UP000317484">
    <property type="component" value="Unassembled WGS sequence"/>
</dbReference>
<feature type="region of interest" description="Disordered" evidence="1">
    <location>
        <begin position="104"/>
        <end position="124"/>
    </location>
</feature>
<keyword evidence="4" id="KW-1185">Reference proteome</keyword>
<feature type="transmembrane region" description="Helical" evidence="2">
    <location>
        <begin position="7"/>
        <end position="24"/>
    </location>
</feature>
<accession>A0A521FJD0</accession>
<evidence type="ECO:0000256" key="2">
    <source>
        <dbReference type="SAM" id="Phobius"/>
    </source>
</evidence>
<keyword evidence="2" id="KW-1133">Transmembrane helix</keyword>
<evidence type="ECO:0000313" key="3">
    <source>
        <dbReference type="EMBL" id="SMO96219.1"/>
    </source>
</evidence>
<reference evidence="3 4" key="1">
    <citation type="submission" date="2017-05" db="EMBL/GenBank/DDBJ databases">
        <authorList>
            <person name="Varghese N."/>
            <person name="Submissions S."/>
        </authorList>
    </citation>
    <scope>NUCLEOTIDE SEQUENCE [LARGE SCALE GENOMIC DNA]</scope>
    <source>
        <strain evidence="3 4">DSM 46834</strain>
    </source>
</reference>